<keyword evidence="3" id="KW-1185">Reference proteome</keyword>
<comment type="caution">
    <text evidence="2">The sequence shown here is derived from an EMBL/GenBank/DDBJ whole genome shotgun (WGS) entry which is preliminary data.</text>
</comment>
<sequence>MIDFLESSEANTVDLQDALFLRPVPWGGWPVPRTSPLCSGLQPPGSNRGSKQFREPTVRAHRKDATGIPTWLGATAKQMLEAIENSGRPIYHSYVAIRNALHFNKEKSCEDSVGLLFDPGLCLENEGGVVYYVNVNPEVKDPLYVRWIGTAWSGRRSQEKPVWEAWPDPILAPPHPYDVVSVSPLAGNCHILSKVLESEKISLASLVYVPINPVVPPPIEVKPNYTLSFLWMRRKIKVSPSFLRMDQAGFSPDAANSQSFRRHFAAQHEP</sequence>
<protein>
    <submittedName>
        <fullName evidence="2">Uncharacterized protein</fullName>
    </submittedName>
</protein>
<dbReference type="EMBL" id="CAXAMM010004559">
    <property type="protein sequence ID" value="CAK9004078.1"/>
    <property type="molecule type" value="Genomic_DNA"/>
</dbReference>
<feature type="region of interest" description="Disordered" evidence="1">
    <location>
        <begin position="39"/>
        <end position="59"/>
    </location>
</feature>
<organism evidence="2 3">
    <name type="scientific">Durusdinium trenchii</name>
    <dbReference type="NCBI Taxonomy" id="1381693"/>
    <lineage>
        <taxon>Eukaryota</taxon>
        <taxon>Sar</taxon>
        <taxon>Alveolata</taxon>
        <taxon>Dinophyceae</taxon>
        <taxon>Suessiales</taxon>
        <taxon>Symbiodiniaceae</taxon>
        <taxon>Durusdinium</taxon>
    </lineage>
</organism>
<dbReference type="Proteomes" id="UP001642464">
    <property type="component" value="Unassembled WGS sequence"/>
</dbReference>
<name>A0ABP0IP12_9DINO</name>
<evidence type="ECO:0000313" key="2">
    <source>
        <dbReference type="EMBL" id="CAK9004078.1"/>
    </source>
</evidence>
<proteinExistence type="predicted"/>
<evidence type="ECO:0000256" key="1">
    <source>
        <dbReference type="SAM" id="MobiDB-lite"/>
    </source>
</evidence>
<gene>
    <name evidence="2" type="ORF">SCF082_LOCUS8030</name>
</gene>
<reference evidence="2 3" key="1">
    <citation type="submission" date="2024-02" db="EMBL/GenBank/DDBJ databases">
        <authorList>
            <person name="Chen Y."/>
            <person name="Shah S."/>
            <person name="Dougan E. K."/>
            <person name="Thang M."/>
            <person name="Chan C."/>
        </authorList>
    </citation>
    <scope>NUCLEOTIDE SEQUENCE [LARGE SCALE GENOMIC DNA]</scope>
</reference>
<evidence type="ECO:0000313" key="3">
    <source>
        <dbReference type="Proteomes" id="UP001642464"/>
    </source>
</evidence>
<accession>A0ABP0IP12</accession>